<dbReference type="PROSITE" id="PS50111">
    <property type="entry name" value="CHEMOTAXIS_TRANSDUC_2"/>
    <property type="match status" value="1"/>
</dbReference>
<proteinExistence type="predicted"/>
<dbReference type="InterPro" id="IPR004089">
    <property type="entry name" value="MCPsignal_dom"/>
</dbReference>
<sequence>MNSEEKMEVFQELLLIMKEVLQEELDIALYLTDTEKCIEYYPGKTVDAKVRRGDLIRPDEPIYDVIHNRKTMNDIVPKEVFGVTFRGIGRPIIDNNGEVIGALAVARNIENELLLSEASESMFSALEEISASIQEISANTHVFSEHLTGIEELSDMTKNAINEAGSVINSIQSISKQSNLLALNAAIEAARAGTAGRGFSVVAEEMRKLSEHSNDSAAKVANMLNEMKEFIVKISDEITGITESYKGQVEITSQITVAIEEVTGSSEKLVELSQN</sequence>
<dbReference type="RefSeq" id="WP_342759034.1">
    <property type="nucleotide sequence ID" value="NZ_CP146256.1"/>
</dbReference>
<dbReference type="SUPFAM" id="SSF103190">
    <property type="entry name" value="Sensory domain-like"/>
    <property type="match status" value="1"/>
</dbReference>
<evidence type="ECO:0000256" key="2">
    <source>
        <dbReference type="PROSITE-ProRule" id="PRU00284"/>
    </source>
</evidence>
<keyword evidence="5" id="KW-1185">Reference proteome</keyword>
<protein>
    <submittedName>
        <fullName evidence="4">Methyl-accepting chemotaxis protein</fullName>
    </submittedName>
</protein>
<evidence type="ECO:0000313" key="4">
    <source>
        <dbReference type="EMBL" id="XAH75469.1"/>
    </source>
</evidence>
<name>A0ABZ3F105_9FIRM</name>
<evidence type="ECO:0000256" key="1">
    <source>
        <dbReference type="ARBA" id="ARBA00023224"/>
    </source>
</evidence>
<dbReference type="Gene3D" id="1.10.287.950">
    <property type="entry name" value="Methyl-accepting chemotaxis protein"/>
    <property type="match status" value="1"/>
</dbReference>
<evidence type="ECO:0000313" key="5">
    <source>
        <dbReference type="Proteomes" id="UP001451571"/>
    </source>
</evidence>
<dbReference type="SUPFAM" id="SSF58104">
    <property type="entry name" value="Methyl-accepting chemotaxis protein (MCP) signaling domain"/>
    <property type="match status" value="1"/>
</dbReference>
<keyword evidence="1 2" id="KW-0807">Transducer</keyword>
<dbReference type="PANTHER" id="PTHR32089">
    <property type="entry name" value="METHYL-ACCEPTING CHEMOTAXIS PROTEIN MCPB"/>
    <property type="match status" value="1"/>
</dbReference>
<gene>
    <name evidence="4" type="ORF">V6984_06845</name>
</gene>
<organism evidence="4 5">
    <name type="scientific">Kineothrix sedimenti</name>
    <dbReference type="NCBI Taxonomy" id="3123317"/>
    <lineage>
        <taxon>Bacteria</taxon>
        <taxon>Bacillati</taxon>
        <taxon>Bacillota</taxon>
        <taxon>Clostridia</taxon>
        <taxon>Lachnospirales</taxon>
        <taxon>Lachnospiraceae</taxon>
        <taxon>Kineothrix</taxon>
    </lineage>
</organism>
<feature type="domain" description="Methyl-accepting transducer" evidence="3">
    <location>
        <begin position="162"/>
        <end position="275"/>
    </location>
</feature>
<dbReference type="SMART" id="SM00283">
    <property type="entry name" value="MA"/>
    <property type="match status" value="1"/>
</dbReference>
<dbReference type="InterPro" id="IPR029151">
    <property type="entry name" value="Sensor-like_sf"/>
</dbReference>
<dbReference type="PANTHER" id="PTHR32089:SF112">
    <property type="entry name" value="LYSOZYME-LIKE PROTEIN-RELATED"/>
    <property type="match status" value="1"/>
</dbReference>
<dbReference type="Pfam" id="PF00015">
    <property type="entry name" value="MCPsignal"/>
    <property type="match status" value="1"/>
</dbReference>
<reference evidence="4 5" key="1">
    <citation type="submission" date="2024-02" db="EMBL/GenBank/DDBJ databases">
        <title>Bacterial strain from lacustrine sediment.</title>
        <authorList>
            <person name="Petit C."/>
            <person name="Fadhlaoui K."/>
        </authorList>
    </citation>
    <scope>NUCLEOTIDE SEQUENCE [LARGE SCALE GENOMIC DNA]</scope>
    <source>
        <strain evidence="4 5">IPX-CK</strain>
    </source>
</reference>
<accession>A0ABZ3F105</accession>
<evidence type="ECO:0000259" key="3">
    <source>
        <dbReference type="PROSITE" id="PS50111"/>
    </source>
</evidence>
<dbReference type="EMBL" id="CP146256">
    <property type="protein sequence ID" value="XAH75469.1"/>
    <property type="molecule type" value="Genomic_DNA"/>
</dbReference>
<dbReference type="Proteomes" id="UP001451571">
    <property type="component" value="Chromosome"/>
</dbReference>